<sequence length="288" mass="33689">MTEMTGRPAAFPATTANSGARPRQPLLYEALYLNARSELLEGIDACRTSIRTENLNPYYLVCTQGSIFSHYLWLWMLEYTAGADINELANGFGLVADEFVRWNELNIRFRIFLREKFKDRGDTDLAVSAVDFNNRIEYQEAIHLISIAILLHDHRSIRRIIAAMQNRHEDALYEQLIADYVSDPQDGMDEVVFDKPYATLVEPYFQEEKGIALWHVNDYVNKWYRFQDGARWYNAHKKIENDRAFYYGYWVFEAGATSYLLDLDDSCINHRMYPKDLVAYAREEWTAP</sequence>
<accession>A0A375J5C9</accession>
<dbReference type="InterPro" id="IPR028983">
    <property type="entry name" value="PA2201-like_C"/>
</dbReference>
<evidence type="ECO:0000313" key="2">
    <source>
        <dbReference type="EMBL" id="SPR99781.1"/>
    </source>
</evidence>
<name>A0A375J5C9_9BURK</name>
<organism evidence="2 3">
    <name type="scientific">Cupriavidus taiwanensis</name>
    <dbReference type="NCBI Taxonomy" id="164546"/>
    <lineage>
        <taxon>Bacteria</taxon>
        <taxon>Pseudomonadati</taxon>
        <taxon>Pseudomonadota</taxon>
        <taxon>Betaproteobacteria</taxon>
        <taxon>Burkholderiales</taxon>
        <taxon>Burkholderiaceae</taxon>
        <taxon>Cupriavidus</taxon>
    </lineage>
</organism>
<dbReference type="InterPro" id="IPR015025">
    <property type="entry name" value="PoNi_C"/>
</dbReference>
<dbReference type="AlphaFoldDB" id="A0A375J5C9"/>
<proteinExistence type="predicted"/>
<dbReference type="Gene3D" id="1.10.3920.10">
    <property type="entry name" value="PA2201 C-terminal domain-like"/>
    <property type="match status" value="1"/>
</dbReference>
<evidence type="ECO:0000259" key="1">
    <source>
        <dbReference type="Pfam" id="PF08929"/>
    </source>
</evidence>
<dbReference type="EMBL" id="OVTA01000033">
    <property type="protein sequence ID" value="SPR99781.1"/>
    <property type="molecule type" value="Genomic_DNA"/>
</dbReference>
<feature type="domain" description="PoNi C-terminal" evidence="1">
    <location>
        <begin position="169"/>
        <end position="277"/>
    </location>
</feature>
<dbReference type="Proteomes" id="UP000256805">
    <property type="component" value="Unassembled WGS sequence"/>
</dbReference>
<evidence type="ECO:0000313" key="3">
    <source>
        <dbReference type="Proteomes" id="UP000256805"/>
    </source>
</evidence>
<gene>
    <name evidence="2" type="ORF">CBM2634_B100174</name>
</gene>
<dbReference type="Pfam" id="PF08929">
    <property type="entry name" value="PoNi_C"/>
    <property type="match status" value="1"/>
</dbReference>
<dbReference type="SUPFAM" id="SSF140731">
    <property type="entry name" value="PA2201 C-terminal domain-like"/>
    <property type="match status" value="1"/>
</dbReference>
<dbReference type="RefSeq" id="WP_116384820.1">
    <property type="nucleotide sequence ID" value="NZ_LS483234.1"/>
</dbReference>
<reference evidence="2 3" key="1">
    <citation type="submission" date="2018-01" db="EMBL/GenBank/DDBJ databases">
        <authorList>
            <person name="Gaut B.S."/>
            <person name="Morton B.R."/>
            <person name="Clegg M.T."/>
            <person name="Duvall M.R."/>
        </authorList>
    </citation>
    <scope>NUCLEOTIDE SEQUENCE [LARGE SCALE GENOMIC DNA]</scope>
    <source>
        <strain evidence="2">Cupriavidus taiwanensis cmp 52</strain>
    </source>
</reference>
<protein>
    <recommendedName>
        <fullName evidence="1">PoNi C-terminal domain-containing protein</fullName>
    </recommendedName>
</protein>